<dbReference type="RefSeq" id="WP_263798522.1">
    <property type="nucleotide sequence ID" value="NZ_AP027141.1"/>
</dbReference>
<gene>
    <name evidence="2" type="ORF">Microterr_15530</name>
</gene>
<proteinExistence type="predicted"/>
<name>A0ABM8DZ11_9MICO</name>
<dbReference type="Pfam" id="PF01636">
    <property type="entry name" value="APH"/>
    <property type="match status" value="1"/>
</dbReference>
<accession>A0ABM8DZ11</accession>
<dbReference type="SUPFAM" id="SSF56112">
    <property type="entry name" value="Protein kinase-like (PK-like)"/>
    <property type="match status" value="1"/>
</dbReference>
<evidence type="ECO:0000313" key="3">
    <source>
        <dbReference type="Proteomes" id="UP001317779"/>
    </source>
</evidence>
<dbReference type="PANTHER" id="PTHR21310">
    <property type="entry name" value="AMINOGLYCOSIDE PHOSPHOTRANSFERASE-RELATED-RELATED"/>
    <property type="match status" value="1"/>
</dbReference>
<organism evidence="2 3">
    <name type="scientific">Microbacterium terricola</name>
    <dbReference type="NCBI Taxonomy" id="344163"/>
    <lineage>
        <taxon>Bacteria</taxon>
        <taxon>Bacillati</taxon>
        <taxon>Actinomycetota</taxon>
        <taxon>Actinomycetes</taxon>
        <taxon>Micrococcales</taxon>
        <taxon>Microbacteriaceae</taxon>
        <taxon>Microbacterium</taxon>
    </lineage>
</organism>
<evidence type="ECO:0000259" key="1">
    <source>
        <dbReference type="Pfam" id="PF01636"/>
    </source>
</evidence>
<dbReference type="EMBL" id="AP027141">
    <property type="protein sequence ID" value="BDV30893.1"/>
    <property type="molecule type" value="Genomic_DNA"/>
</dbReference>
<dbReference type="Proteomes" id="UP001317779">
    <property type="component" value="Chromosome"/>
</dbReference>
<keyword evidence="3" id="KW-1185">Reference proteome</keyword>
<reference evidence="2 3" key="1">
    <citation type="submission" date="2022-12" db="EMBL/GenBank/DDBJ databases">
        <title>Microbacterium terricola strain KV-448 chromosome, complete genome.</title>
        <authorList>
            <person name="Oshima T."/>
            <person name="Moriya T."/>
            <person name="Bessho Y."/>
        </authorList>
    </citation>
    <scope>NUCLEOTIDE SEQUENCE [LARGE SCALE GENOMIC DNA]</scope>
    <source>
        <strain evidence="2 3">KV-448</strain>
    </source>
</reference>
<dbReference type="InterPro" id="IPR051678">
    <property type="entry name" value="AGP_Transferase"/>
</dbReference>
<dbReference type="Gene3D" id="3.30.200.20">
    <property type="entry name" value="Phosphorylase Kinase, domain 1"/>
    <property type="match status" value="1"/>
</dbReference>
<dbReference type="InterPro" id="IPR002575">
    <property type="entry name" value="Aminoglycoside_PTrfase"/>
</dbReference>
<evidence type="ECO:0000313" key="2">
    <source>
        <dbReference type="EMBL" id="BDV30893.1"/>
    </source>
</evidence>
<feature type="domain" description="Aminoglycoside phosphotransferase" evidence="1">
    <location>
        <begin position="35"/>
        <end position="269"/>
    </location>
</feature>
<protein>
    <recommendedName>
        <fullName evidence="1">Aminoglycoside phosphotransferase domain-containing protein</fullName>
    </recommendedName>
</protein>
<dbReference type="PANTHER" id="PTHR21310:SF42">
    <property type="entry name" value="BIFUNCTIONAL AAC_APH"/>
    <property type="match status" value="1"/>
</dbReference>
<sequence>MPDKPAAELPIDARLIRTLLEEQAPHLAEEPLRHAADGWDCSVWRLGDTRAVRLPRRALAAPLVRHEQRALPLIGPAVAATGVEVPTPVFAGRPGGGYPWSWSIVPWFPGSRGIDVPRPARAAWAGALAGALRALHVVAPGDAPVNPVRGLPLQTRADSVGARLSAVAAAGAAPPGEVAAARAAWADALAATPWSGPPVWIHGDLHPGNLIADGGRLVAMIDFGDVTAGDPAYDLAVGWLAFDPAGRAIFTGALRDAYDAATWTRARGWAAAIGAILLDHSDDNPDYAAIGAEALTELASDA</sequence>
<dbReference type="InterPro" id="IPR011009">
    <property type="entry name" value="Kinase-like_dom_sf"/>
</dbReference>
<dbReference type="Gene3D" id="3.90.1200.10">
    <property type="match status" value="1"/>
</dbReference>